<sequence>MVSLNATSGHTCPPMKPTSNGVFQGDNPLDSALPLAILQICLVIVVTRGLAFLLRPLRQPRVIAEIVTKDNNRIRYYVVHMRFIRKIGFDSAKDDGGGVLLGPSALGRSKGYLQTVFPTKSLLVLDTLANLGLIFFLFLAGLELDPKSLGRTGKRP</sequence>
<comment type="similarity">
    <text evidence="9">Belongs to the monovalent cation:proton antiporter 2 (CPA2) transporter (TC 2.A.37) family. CHX (TC 2.A.37.4) subfamily.</text>
</comment>
<dbReference type="GO" id="GO:0006885">
    <property type="term" value="P:regulation of pH"/>
    <property type="evidence" value="ECO:0007669"/>
    <property type="project" value="TreeGrafter"/>
</dbReference>
<dbReference type="Proteomes" id="UP001314170">
    <property type="component" value="Unassembled WGS sequence"/>
</dbReference>
<evidence type="ECO:0000313" key="12">
    <source>
        <dbReference type="EMBL" id="CAK7335644.1"/>
    </source>
</evidence>
<organism evidence="12 13">
    <name type="scientific">Dovyalis caffra</name>
    <dbReference type="NCBI Taxonomy" id="77055"/>
    <lineage>
        <taxon>Eukaryota</taxon>
        <taxon>Viridiplantae</taxon>
        <taxon>Streptophyta</taxon>
        <taxon>Embryophyta</taxon>
        <taxon>Tracheophyta</taxon>
        <taxon>Spermatophyta</taxon>
        <taxon>Magnoliopsida</taxon>
        <taxon>eudicotyledons</taxon>
        <taxon>Gunneridae</taxon>
        <taxon>Pentapetalae</taxon>
        <taxon>rosids</taxon>
        <taxon>fabids</taxon>
        <taxon>Malpighiales</taxon>
        <taxon>Salicaceae</taxon>
        <taxon>Flacourtieae</taxon>
        <taxon>Dovyalis</taxon>
    </lineage>
</organism>
<evidence type="ECO:0000313" key="13">
    <source>
        <dbReference type="Proteomes" id="UP001314170"/>
    </source>
</evidence>
<keyword evidence="6 10" id="KW-1133">Transmembrane helix</keyword>
<dbReference type="AlphaFoldDB" id="A0AAV1RGB5"/>
<keyword evidence="2" id="KW-0813">Transport</keyword>
<comment type="caution">
    <text evidence="12">The sequence shown here is derived from an EMBL/GenBank/DDBJ whole genome shotgun (WGS) entry which is preliminary data.</text>
</comment>
<dbReference type="Gene3D" id="1.20.1530.20">
    <property type="match status" value="1"/>
</dbReference>
<keyword evidence="4 10" id="KW-0812">Transmembrane</keyword>
<dbReference type="GO" id="GO:0006813">
    <property type="term" value="P:potassium ion transport"/>
    <property type="evidence" value="ECO:0007669"/>
    <property type="project" value="UniProtKB-KW"/>
</dbReference>
<dbReference type="PANTHER" id="PTHR32468:SF34">
    <property type="entry name" value="CATION_H(+) ANTIPORTER 18"/>
    <property type="match status" value="1"/>
</dbReference>
<dbReference type="Pfam" id="PF00999">
    <property type="entry name" value="Na_H_Exchanger"/>
    <property type="match status" value="1"/>
</dbReference>
<gene>
    <name evidence="12" type="ORF">DCAF_LOCUS10643</name>
</gene>
<dbReference type="InterPro" id="IPR038770">
    <property type="entry name" value="Na+/solute_symporter_sf"/>
</dbReference>
<dbReference type="GO" id="GO:0012505">
    <property type="term" value="C:endomembrane system"/>
    <property type="evidence" value="ECO:0007669"/>
    <property type="project" value="TreeGrafter"/>
</dbReference>
<evidence type="ECO:0000256" key="1">
    <source>
        <dbReference type="ARBA" id="ARBA00004141"/>
    </source>
</evidence>
<dbReference type="EMBL" id="CAWUPB010000994">
    <property type="protein sequence ID" value="CAK7335644.1"/>
    <property type="molecule type" value="Genomic_DNA"/>
</dbReference>
<dbReference type="PANTHER" id="PTHR32468">
    <property type="entry name" value="CATION/H + ANTIPORTER"/>
    <property type="match status" value="1"/>
</dbReference>
<keyword evidence="8 10" id="KW-0472">Membrane</keyword>
<comment type="subcellular location">
    <subcellularLocation>
        <location evidence="1">Membrane</location>
        <topology evidence="1">Multi-pass membrane protein</topology>
    </subcellularLocation>
</comment>
<evidence type="ECO:0000256" key="2">
    <source>
        <dbReference type="ARBA" id="ARBA00022448"/>
    </source>
</evidence>
<proteinExistence type="inferred from homology"/>
<feature type="transmembrane region" description="Helical" evidence="10">
    <location>
        <begin position="122"/>
        <end position="142"/>
    </location>
</feature>
<evidence type="ECO:0000256" key="5">
    <source>
        <dbReference type="ARBA" id="ARBA00022958"/>
    </source>
</evidence>
<evidence type="ECO:0000256" key="3">
    <source>
        <dbReference type="ARBA" id="ARBA00022538"/>
    </source>
</evidence>
<protein>
    <recommendedName>
        <fullName evidence="11">Cation/H+ exchanger transmembrane domain-containing protein</fullName>
    </recommendedName>
</protein>
<keyword evidence="13" id="KW-1185">Reference proteome</keyword>
<dbReference type="GO" id="GO:1902600">
    <property type="term" value="P:proton transmembrane transport"/>
    <property type="evidence" value="ECO:0007669"/>
    <property type="project" value="InterPro"/>
</dbReference>
<dbReference type="GO" id="GO:0015297">
    <property type="term" value="F:antiporter activity"/>
    <property type="evidence" value="ECO:0007669"/>
    <property type="project" value="InterPro"/>
</dbReference>
<evidence type="ECO:0000256" key="4">
    <source>
        <dbReference type="ARBA" id="ARBA00022692"/>
    </source>
</evidence>
<dbReference type="InterPro" id="IPR006153">
    <property type="entry name" value="Cation/H_exchanger_TM"/>
</dbReference>
<feature type="transmembrane region" description="Helical" evidence="10">
    <location>
        <begin position="32"/>
        <end position="54"/>
    </location>
</feature>
<reference evidence="12 13" key="1">
    <citation type="submission" date="2024-01" db="EMBL/GenBank/DDBJ databases">
        <authorList>
            <person name="Waweru B."/>
        </authorList>
    </citation>
    <scope>NUCLEOTIDE SEQUENCE [LARGE SCALE GENOMIC DNA]</scope>
</reference>
<evidence type="ECO:0000256" key="10">
    <source>
        <dbReference type="SAM" id="Phobius"/>
    </source>
</evidence>
<evidence type="ECO:0000259" key="11">
    <source>
        <dbReference type="Pfam" id="PF00999"/>
    </source>
</evidence>
<evidence type="ECO:0000256" key="7">
    <source>
        <dbReference type="ARBA" id="ARBA00023065"/>
    </source>
</evidence>
<name>A0AAV1RGB5_9ROSI</name>
<dbReference type="GO" id="GO:0016020">
    <property type="term" value="C:membrane"/>
    <property type="evidence" value="ECO:0007669"/>
    <property type="project" value="UniProtKB-SubCell"/>
</dbReference>
<evidence type="ECO:0000256" key="6">
    <source>
        <dbReference type="ARBA" id="ARBA00022989"/>
    </source>
</evidence>
<keyword evidence="3" id="KW-0633">Potassium transport</keyword>
<feature type="domain" description="Cation/H+ exchanger transmembrane" evidence="11">
    <location>
        <begin position="98"/>
        <end position="154"/>
    </location>
</feature>
<accession>A0AAV1RGB5</accession>
<dbReference type="InterPro" id="IPR050794">
    <property type="entry name" value="CPA2_transporter"/>
</dbReference>
<keyword evidence="5" id="KW-0630">Potassium</keyword>
<keyword evidence="7" id="KW-0406">Ion transport</keyword>
<evidence type="ECO:0000256" key="9">
    <source>
        <dbReference type="ARBA" id="ARBA00038341"/>
    </source>
</evidence>
<evidence type="ECO:0000256" key="8">
    <source>
        <dbReference type="ARBA" id="ARBA00023136"/>
    </source>
</evidence>